<keyword evidence="3" id="KW-1185">Reference proteome</keyword>
<accession>A0A918XPK1</accession>
<protein>
    <submittedName>
        <fullName evidence="2">Uncharacterized protein</fullName>
    </submittedName>
</protein>
<reference evidence="2" key="2">
    <citation type="submission" date="2020-09" db="EMBL/GenBank/DDBJ databases">
        <authorList>
            <person name="Sun Q."/>
            <person name="Kim S."/>
        </authorList>
    </citation>
    <scope>NUCLEOTIDE SEQUENCE</scope>
    <source>
        <strain evidence="2">KCTC 42651</strain>
    </source>
</reference>
<comment type="caution">
    <text evidence="2">The sequence shown here is derived from an EMBL/GenBank/DDBJ whole genome shotgun (WGS) entry which is preliminary data.</text>
</comment>
<reference evidence="2" key="1">
    <citation type="journal article" date="2014" name="Int. J. Syst. Evol. Microbiol.">
        <title>Complete genome sequence of Corynebacterium casei LMG S-19264T (=DSM 44701T), isolated from a smear-ripened cheese.</title>
        <authorList>
            <consortium name="US DOE Joint Genome Institute (JGI-PGF)"/>
            <person name="Walter F."/>
            <person name="Albersmeier A."/>
            <person name="Kalinowski J."/>
            <person name="Ruckert C."/>
        </authorList>
    </citation>
    <scope>NUCLEOTIDE SEQUENCE</scope>
    <source>
        <strain evidence="2">KCTC 42651</strain>
    </source>
</reference>
<evidence type="ECO:0000256" key="1">
    <source>
        <dbReference type="SAM" id="Phobius"/>
    </source>
</evidence>
<organism evidence="2 3">
    <name type="scientific">Thalassobaculum fulvum</name>
    <dbReference type="NCBI Taxonomy" id="1633335"/>
    <lineage>
        <taxon>Bacteria</taxon>
        <taxon>Pseudomonadati</taxon>
        <taxon>Pseudomonadota</taxon>
        <taxon>Alphaproteobacteria</taxon>
        <taxon>Rhodospirillales</taxon>
        <taxon>Thalassobaculaceae</taxon>
        <taxon>Thalassobaculum</taxon>
    </lineage>
</organism>
<keyword evidence="1" id="KW-0472">Membrane</keyword>
<sequence>MDLALWIAGSWIAISVGGGIIVAVAALVRDQHDAIRMAPIPVRVRRRGRG</sequence>
<proteinExistence type="predicted"/>
<dbReference type="Proteomes" id="UP000630353">
    <property type="component" value="Unassembled WGS sequence"/>
</dbReference>
<keyword evidence="1" id="KW-0812">Transmembrane</keyword>
<name>A0A918XPK1_9PROT</name>
<dbReference type="AlphaFoldDB" id="A0A918XPK1"/>
<feature type="transmembrane region" description="Helical" evidence="1">
    <location>
        <begin position="6"/>
        <end position="28"/>
    </location>
</feature>
<evidence type="ECO:0000313" key="2">
    <source>
        <dbReference type="EMBL" id="GHD43595.1"/>
    </source>
</evidence>
<dbReference type="EMBL" id="BMZS01000002">
    <property type="protein sequence ID" value="GHD43595.1"/>
    <property type="molecule type" value="Genomic_DNA"/>
</dbReference>
<keyword evidence="1" id="KW-1133">Transmembrane helix</keyword>
<gene>
    <name evidence="2" type="ORF">GCM10017083_09960</name>
</gene>
<evidence type="ECO:0000313" key="3">
    <source>
        <dbReference type="Proteomes" id="UP000630353"/>
    </source>
</evidence>